<dbReference type="InterPro" id="IPR001789">
    <property type="entry name" value="Sig_transdc_resp-reg_receiver"/>
</dbReference>
<name>A0A6V8N5H7_9BACT</name>
<gene>
    <name evidence="6" type="ORF">GMLC_04520</name>
</gene>
<evidence type="ECO:0000256" key="1">
    <source>
        <dbReference type="ARBA" id="ARBA00022553"/>
    </source>
</evidence>
<dbReference type="EMBL" id="BLXZ01000001">
    <property type="protein sequence ID" value="GFO66873.1"/>
    <property type="molecule type" value="Genomic_DNA"/>
</dbReference>
<evidence type="ECO:0000256" key="2">
    <source>
        <dbReference type="ARBA" id="ARBA00023125"/>
    </source>
</evidence>
<evidence type="ECO:0000313" key="6">
    <source>
        <dbReference type="EMBL" id="GFO66873.1"/>
    </source>
</evidence>
<protein>
    <submittedName>
        <fullName evidence="6">DNA-binding response regulator</fullName>
    </submittedName>
</protein>
<sequence length="212" mass="22961">MHTILIVDDHAILRKGVIRSLEDTRLGISCDEASNGEEALKKVASRKYDMVLLDISLPGRSGLDVLKQLNREQPALPVVMLSMYPEEDYAIRALSLGACGYLTKESASDEIEAAVQKVLSGGRYISPSLAETVAVHLGSGLDKGALPHDALSSREAQFLRMIGSGKTPSQIADELSLSIKTVSTYRSRVLTKLKLSNNAELIKYAIKHGLAD</sequence>
<keyword evidence="1 3" id="KW-0597">Phosphoprotein</keyword>
<dbReference type="GO" id="GO:0000160">
    <property type="term" value="P:phosphorelay signal transduction system"/>
    <property type="evidence" value="ECO:0007669"/>
    <property type="project" value="InterPro"/>
</dbReference>
<dbReference type="PANTHER" id="PTHR43214">
    <property type="entry name" value="TWO-COMPONENT RESPONSE REGULATOR"/>
    <property type="match status" value="1"/>
</dbReference>
<proteinExistence type="predicted"/>
<keyword evidence="7" id="KW-1185">Reference proteome</keyword>
<accession>A0A6V8N5H7</accession>
<dbReference type="GO" id="GO:0003677">
    <property type="term" value="F:DNA binding"/>
    <property type="evidence" value="ECO:0007669"/>
    <property type="project" value="UniProtKB-KW"/>
</dbReference>
<comment type="caution">
    <text evidence="6">The sequence shown here is derived from an EMBL/GenBank/DDBJ whole genome shotgun (WGS) entry which is preliminary data.</text>
</comment>
<dbReference type="SMART" id="SM00421">
    <property type="entry name" value="HTH_LUXR"/>
    <property type="match status" value="1"/>
</dbReference>
<evidence type="ECO:0000259" key="4">
    <source>
        <dbReference type="PROSITE" id="PS50043"/>
    </source>
</evidence>
<dbReference type="InterPro" id="IPR058245">
    <property type="entry name" value="NreC/VraR/RcsB-like_REC"/>
</dbReference>
<dbReference type="PROSITE" id="PS50110">
    <property type="entry name" value="RESPONSE_REGULATORY"/>
    <property type="match status" value="1"/>
</dbReference>
<feature type="domain" description="Response regulatory" evidence="5">
    <location>
        <begin position="3"/>
        <end position="119"/>
    </location>
</feature>
<dbReference type="GO" id="GO:0006355">
    <property type="term" value="P:regulation of DNA-templated transcription"/>
    <property type="evidence" value="ECO:0007669"/>
    <property type="project" value="InterPro"/>
</dbReference>
<evidence type="ECO:0000313" key="7">
    <source>
        <dbReference type="Proteomes" id="UP000587586"/>
    </source>
</evidence>
<dbReference type="InterPro" id="IPR011006">
    <property type="entry name" value="CheY-like_superfamily"/>
</dbReference>
<dbReference type="RefSeq" id="WP_183359401.1">
    <property type="nucleotide sequence ID" value="NZ_BLXZ01000001.1"/>
</dbReference>
<dbReference type="SUPFAM" id="SSF52172">
    <property type="entry name" value="CheY-like"/>
    <property type="match status" value="1"/>
</dbReference>
<evidence type="ECO:0000259" key="5">
    <source>
        <dbReference type="PROSITE" id="PS50110"/>
    </source>
</evidence>
<dbReference type="SMART" id="SM00448">
    <property type="entry name" value="REC"/>
    <property type="match status" value="1"/>
</dbReference>
<dbReference type="Pfam" id="PF00072">
    <property type="entry name" value="Response_reg"/>
    <property type="match status" value="1"/>
</dbReference>
<evidence type="ECO:0000256" key="3">
    <source>
        <dbReference type="PROSITE-ProRule" id="PRU00169"/>
    </source>
</evidence>
<feature type="domain" description="HTH luxR-type" evidence="4">
    <location>
        <begin position="144"/>
        <end position="209"/>
    </location>
</feature>
<dbReference type="InterPro" id="IPR000792">
    <property type="entry name" value="Tscrpt_reg_LuxR_C"/>
</dbReference>
<dbReference type="PROSITE" id="PS50043">
    <property type="entry name" value="HTH_LUXR_2"/>
    <property type="match status" value="1"/>
</dbReference>
<dbReference type="Proteomes" id="UP000587586">
    <property type="component" value="Unassembled WGS sequence"/>
</dbReference>
<dbReference type="InterPro" id="IPR039420">
    <property type="entry name" value="WalR-like"/>
</dbReference>
<dbReference type="Gene3D" id="3.40.50.2300">
    <property type="match status" value="1"/>
</dbReference>
<dbReference type="CDD" id="cd06170">
    <property type="entry name" value="LuxR_C_like"/>
    <property type="match status" value="1"/>
</dbReference>
<dbReference type="InterPro" id="IPR016032">
    <property type="entry name" value="Sig_transdc_resp-reg_C-effctor"/>
</dbReference>
<dbReference type="AlphaFoldDB" id="A0A6V8N5H7"/>
<dbReference type="SUPFAM" id="SSF46894">
    <property type="entry name" value="C-terminal effector domain of the bipartite response regulators"/>
    <property type="match status" value="1"/>
</dbReference>
<keyword evidence="2 6" id="KW-0238">DNA-binding</keyword>
<feature type="modified residue" description="4-aspartylphosphate" evidence="3">
    <location>
        <position position="54"/>
    </location>
</feature>
<dbReference type="Pfam" id="PF00196">
    <property type="entry name" value="GerE"/>
    <property type="match status" value="1"/>
</dbReference>
<dbReference type="CDD" id="cd17535">
    <property type="entry name" value="REC_NarL-like"/>
    <property type="match status" value="1"/>
</dbReference>
<dbReference type="PRINTS" id="PR00038">
    <property type="entry name" value="HTHLUXR"/>
</dbReference>
<reference evidence="7" key="1">
    <citation type="submission" date="2020-06" db="EMBL/GenBank/DDBJ databases">
        <title>Draft genomic sequecing of Geomonas sp. Red745.</title>
        <authorList>
            <person name="Itoh H."/>
            <person name="Xu Z.X."/>
            <person name="Ushijima N."/>
            <person name="Masuda Y."/>
            <person name="Shiratori Y."/>
            <person name="Senoo K."/>
        </authorList>
    </citation>
    <scope>NUCLEOTIDE SEQUENCE [LARGE SCALE GENOMIC DNA]</scope>
    <source>
        <strain evidence="7">Red745</strain>
    </source>
</reference>
<organism evidence="6 7">
    <name type="scientific">Geomonas limicola</name>
    <dbReference type="NCBI Taxonomy" id="2740186"/>
    <lineage>
        <taxon>Bacteria</taxon>
        <taxon>Pseudomonadati</taxon>
        <taxon>Thermodesulfobacteriota</taxon>
        <taxon>Desulfuromonadia</taxon>
        <taxon>Geobacterales</taxon>
        <taxon>Geobacteraceae</taxon>
        <taxon>Geomonas</taxon>
    </lineage>
</organism>